<evidence type="ECO:0000256" key="14">
    <source>
        <dbReference type="ARBA" id="ARBA00023273"/>
    </source>
</evidence>
<keyword evidence="21" id="KW-1185">Reference proteome</keyword>
<dbReference type="GO" id="GO:0030424">
    <property type="term" value="C:axon"/>
    <property type="evidence" value="ECO:0007669"/>
    <property type="project" value="UniProtKB-SubCell"/>
</dbReference>
<accession>A0A3Q2DW07</accession>
<dbReference type="Gene3D" id="2.60.40.10">
    <property type="entry name" value="Immunoglobulins"/>
    <property type="match status" value="4"/>
</dbReference>
<feature type="compositionally biased region" description="Basic and acidic residues" evidence="16">
    <location>
        <begin position="531"/>
        <end position="558"/>
    </location>
</feature>
<evidence type="ECO:0000256" key="18">
    <source>
        <dbReference type="SAM" id="SignalP"/>
    </source>
</evidence>
<dbReference type="PROSITE" id="PS00290">
    <property type="entry name" value="IG_MHC"/>
    <property type="match status" value="1"/>
</dbReference>
<evidence type="ECO:0000256" key="17">
    <source>
        <dbReference type="SAM" id="Phobius"/>
    </source>
</evidence>
<dbReference type="SMART" id="SM00409">
    <property type="entry name" value="IG"/>
    <property type="match status" value="3"/>
</dbReference>
<sequence length="558" mass="61353">MRVARMMHLLSLLFCALLCQVTGLETIFGLYGEMVAIPCKTEANIQDDFILIKWIYYKDQQEVNLLVKKQKEEANVTAVGEYKDRVSMAANLSLLLADAKLTDQRTFKCMVVVGGDIKQHIVNLEIQKLPEAPFITEKAEALEIGKRTKLGTCFAKHANPAAKIVWLKNNKTLLSDGNRILINETVVKQPETQLSNVASTLHYSAEKKDTSAQFSCRAEHPLGVDLVSPPETFSITYSTENIALQVEDEDQLVEGSNMTLKCVADGNPPPTSFYFLLKGHMVKVENTNMYTIQDISRNNSGEYKCSLIDDPSKEGSRNVTVNFLDVKLNLDKTVIREAGGSLNISLDIDSSAKPTVSWTKGGVKLNQGPKNTNLAYSDAGFYELEVMLGPLRRKASFHLTVQGAPVIRNLHEQHDKDGNRKVLICEAEGSPKPAVSWNINGTLIDEKSFDNGTVTHKISVVPSANLSVTCIVSNSFGIATKVIDVSSHPAGDDDKTKLVVGVVVGLLVAAVVIGVAYWVYMKKSKQGSWKTGEKENGSSEEEKKLEEKAEENSQKADV</sequence>
<dbReference type="InterPro" id="IPR007110">
    <property type="entry name" value="Ig-like_dom"/>
</dbReference>
<keyword evidence="9 17" id="KW-1133">Transmembrane helix</keyword>
<evidence type="ECO:0000259" key="19">
    <source>
        <dbReference type="PROSITE" id="PS50835"/>
    </source>
</evidence>
<dbReference type="Pfam" id="PF08205">
    <property type="entry name" value="C2-set_2"/>
    <property type="match status" value="1"/>
</dbReference>
<dbReference type="InterPro" id="IPR013162">
    <property type="entry name" value="CD80_C2-set"/>
</dbReference>
<evidence type="ECO:0000256" key="3">
    <source>
        <dbReference type="ARBA" id="ARBA00004489"/>
    </source>
</evidence>
<evidence type="ECO:0000256" key="6">
    <source>
        <dbReference type="ARBA" id="ARBA00022737"/>
    </source>
</evidence>
<feature type="domain" description="Ig-like" evidence="19">
    <location>
        <begin position="405"/>
        <end position="486"/>
    </location>
</feature>
<dbReference type="SUPFAM" id="SSF48726">
    <property type="entry name" value="Immunoglobulin"/>
    <property type="match status" value="4"/>
</dbReference>
<keyword evidence="4" id="KW-1003">Cell membrane</keyword>
<reference evidence="20" key="1">
    <citation type="submission" date="2025-08" db="UniProtKB">
        <authorList>
            <consortium name="Ensembl"/>
        </authorList>
    </citation>
    <scope>IDENTIFICATION</scope>
</reference>
<comment type="subcellular location">
    <subcellularLocation>
        <location evidence="1">Cell membrane</location>
        <topology evidence="1">Single-pass type I membrane protein</topology>
    </subcellularLocation>
    <subcellularLocation>
        <location evidence="3">Cell projection</location>
        <location evidence="3">Axon</location>
    </subcellularLocation>
    <subcellularLocation>
        <location evidence="2">Cell projection</location>
        <location evidence="2">Dendrite</location>
    </subcellularLocation>
</comment>
<evidence type="ECO:0000256" key="9">
    <source>
        <dbReference type="ARBA" id="ARBA00022989"/>
    </source>
</evidence>
<dbReference type="GO" id="GO:0030425">
    <property type="term" value="C:dendrite"/>
    <property type="evidence" value="ECO:0007669"/>
    <property type="project" value="UniProtKB-SubCell"/>
</dbReference>
<evidence type="ECO:0000256" key="15">
    <source>
        <dbReference type="ARBA" id="ARBA00023319"/>
    </source>
</evidence>
<evidence type="ECO:0000256" key="13">
    <source>
        <dbReference type="ARBA" id="ARBA00023180"/>
    </source>
</evidence>
<keyword evidence="14" id="KW-0966">Cell projection</keyword>
<keyword evidence="18" id="KW-0732">Signal</keyword>
<keyword evidence="13" id="KW-0325">Glycoprotein</keyword>
<dbReference type="GeneID" id="107083417"/>
<dbReference type="PANTHER" id="PTHR11973">
    <property type="entry name" value="CELL SURFACE GLYCOPROTEIN MUC18-RELATED"/>
    <property type="match status" value="1"/>
</dbReference>
<keyword evidence="6" id="KW-0677">Repeat</keyword>
<evidence type="ECO:0000313" key="20">
    <source>
        <dbReference type="Ensembl" id="ENSCVAP00000023882.1"/>
    </source>
</evidence>
<evidence type="ECO:0000256" key="4">
    <source>
        <dbReference type="ARBA" id="ARBA00022475"/>
    </source>
</evidence>
<dbReference type="InterPro" id="IPR036179">
    <property type="entry name" value="Ig-like_dom_sf"/>
</dbReference>
<organism evidence="20 21">
    <name type="scientific">Cyprinodon variegatus</name>
    <name type="common">Sheepshead minnow</name>
    <dbReference type="NCBI Taxonomy" id="28743"/>
    <lineage>
        <taxon>Eukaryota</taxon>
        <taxon>Metazoa</taxon>
        <taxon>Chordata</taxon>
        <taxon>Craniata</taxon>
        <taxon>Vertebrata</taxon>
        <taxon>Euteleostomi</taxon>
        <taxon>Actinopterygii</taxon>
        <taxon>Neopterygii</taxon>
        <taxon>Teleostei</taxon>
        <taxon>Neoteleostei</taxon>
        <taxon>Acanthomorphata</taxon>
        <taxon>Ovalentaria</taxon>
        <taxon>Atherinomorphae</taxon>
        <taxon>Cyprinodontiformes</taxon>
        <taxon>Cyprinodontidae</taxon>
        <taxon>Cyprinodon</taxon>
    </lineage>
</organism>
<feature type="chain" id="PRO_5018612046" evidence="18">
    <location>
        <begin position="24"/>
        <end position="558"/>
    </location>
</feature>
<feature type="domain" description="Ig-like" evidence="19">
    <location>
        <begin position="130"/>
        <end position="220"/>
    </location>
</feature>
<dbReference type="AlphaFoldDB" id="A0A3Q2DW07"/>
<dbReference type="Proteomes" id="UP000265020">
    <property type="component" value="Unassembled WGS sequence"/>
</dbReference>
<evidence type="ECO:0000256" key="8">
    <source>
        <dbReference type="ARBA" id="ARBA00022889"/>
    </source>
</evidence>
<dbReference type="PROSITE" id="PS50835">
    <property type="entry name" value="IG_LIKE"/>
    <property type="match status" value="3"/>
</dbReference>
<dbReference type="GO" id="GO:0005886">
    <property type="term" value="C:plasma membrane"/>
    <property type="evidence" value="ECO:0007669"/>
    <property type="project" value="UniProtKB-SubCell"/>
</dbReference>
<dbReference type="PANTHER" id="PTHR11973:SF2">
    <property type="entry name" value="CD166 ANTIGEN"/>
    <property type="match status" value="1"/>
</dbReference>
<dbReference type="GO" id="GO:0002250">
    <property type="term" value="P:adaptive immune response"/>
    <property type="evidence" value="ECO:0007669"/>
    <property type="project" value="UniProtKB-KW"/>
</dbReference>
<evidence type="ECO:0000256" key="11">
    <source>
        <dbReference type="ARBA" id="ARBA00023136"/>
    </source>
</evidence>
<keyword evidence="8" id="KW-0130">Cell adhesion</keyword>
<feature type="transmembrane region" description="Helical" evidence="17">
    <location>
        <begin position="498"/>
        <end position="520"/>
    </location>
</feature>
<proteinExistence type="predicted"/>
<name>A0A3Q2DW07_CYPVA</name>
<feature type="signal peptide" evidence="18">
    <location>
        <begin position="1"/>
        <end position="23"/>
    </location>
</feature>
<keyword evidence="11 17" id="KW-0472">Membrane</keyword>
<dbReference type="Pfam" id="PF13895">
    <property type="entry name" value="Ig_2"/>
    <property type="match status" value="1"/>
</dbReference>
<evidence type="ECO:0000256" key="2">
    <source>
        <dbReference type="ARBA" id="ARBA00004279"/>
    </source>
</evidence>
<evidence type="ECO:0000256" key="1">
    <source>
        <dbReference type="ARBA" id="ARBA00004251"/>
    </source>
</evidence>
<dbReference type="Ensembl" id="ENSCVAT00000005646.1">
    <property type="protein sequence ID" value="ENSCVAP00000023882.1"/>
    <property type="gene ID" value="ENSCVAG00000007545.1"/>
</dbReference>
<dbReference type="InterPro" id="IPR003599">
    <property type="entry name" value="Ig_sub"/>
</dbReference>
<dbReference type="PIRSF" id="PIRSF000615">
    <property type="entry name" value="TyrPK_CSF1-R"/>
    <property type="match status" value="1"/>
</dbReference>
<keyword evidence="5 17" id="KW-0812">Transmembrane</keyword>
<evidence type="ECO:0000256" key="10">
    <source>
        <dbReference type="ARBA" id="ARBA00023130"/>
    </source>
</evidence>
<keyword evidence="15" id="KW-0393">Immunoglobulin domain</keyword>
<dbReference type="OrthoDB" id="9945628at2759"/>
<reference evidence="20" key="2">
    <citation type="submission" date="2025-09" db="UniProtKB">
        <authorList>
            <consortium name="Ensembl"/>
        </authorList>
    </citation>
    <scope>IDENTIFICATION</scope>
</reference>
<evidence type="ECO:0000256" key="5">
    <source>
        <dbReference type="ARBA" id="ARBA00022692"/>
    </source>
</evidence>
<dbReference type="InterPro" id="IPR003006">
    <property type="entry name" value="Ig/MHC_CS"/>
</dbReference>
<dbReference type="RefSeq" id="XP_015228111.1">
    <property type="nucleotide sequence ID" value="XM_015372625.1"/>
</dbReference>
<evidence type="ECO:0000256" key="12">
    <source>
        <dbReference type="ARBA" id="ARBA00023157"/>
    </source>
</evidence>
<dbReference type="OMA" id="PANIIWF"/>
<keyword evidence="12" id="KW-1015">Disulfide bond</keyword>
<evidence type="ECO:0000313" key="21">
    <source>
        <dbReference type="Proteomes" id="UP000265020"/>
    </source>
</evidence>
<keyword evidence="7" id="KW-0391">Immunity</keyword>
<dbReference type="InterPro" id="IPR013783">
    <property type="entry name" value="Ig-like_fold"/>
</dbReference>
<feature type="domain" description="Ig-like" evidence="19">
    <location>
        <begin position="230"/>
        <end position="320"/>
    </location>
</feature>
<evidence type="ECO:0000256" key="7">
    <source>
        <dbReference type="ARBA" id="ARBA00022859"/>
    </source>
</evidence>
<keyword evidence="10" id="KW-1064">Adaptive immunity</keyword>
<feature type="region of interest" description="Disordered" evidence="16">
    <location>
        <begin position="524"/>
        <end position="558"/>
    </location>
</feature>
<evidence type="ECO:0000256" key="16">
    <source>
        <dbReference type="SAM" id="MobiDB-lite"/>
    </source>
</evidence>
<dbReference type="CTD" id="214"/>
<dbReference type="GeneTree" id="ENSGT00940000156881"/>
<dbReference type="InterPro" id="IPR051116">
    <property type="entry name" value="Surface_Rcpt/Adhesion_Mol"/>
</dbReference>
<protein>
    <submittedName>
        <fullName evidence="20">Activated leukocyte cell adhesion molecule b</fullName>
    </submittedName>
</protein>
<dbReference type="GO" id="GO:0007155">
    <property type="term" value="P:cell adhesion"/>
    <property type="evidence" value="ECO:0007669"/>
    <property type="project" value="UniProtKB-KW"/>
</dbReference>